<reference evidence="1 2" key="1">
    <citation type="submission" date="2017-06" db="EMBL/GenBank/DDBJ databases">
        <authorList>
            <person name="Kim H.J."/>
            <person name="Triplett B.A."/>
        </authorList>
    </citation>
    <scope>NUCLEOTIDE SEQUENCE [LARGE SCALE GENOMIC DNA]</scope>
    <source>
        <strain evidence="1 2">DSM 19316</strain>
    </source>
</reference>
<evidence type="ECO:0000313" key="2">
    <source>
        <dbReference type="Proteomes" id="UP000198297"/>
    </source>
</evidence>
<proteinExistence type="predicted"/>
<organism evidence="1 2">
    <name type="scientific">Halorubrum ezzemoulense</name>
    <name type="common">Halorubrum chaoviator</name>
    <dbReference type="NCBI Taxonomy" id="337243"/>
    <lineage>
        <taxon>Archaea</taxon>
        <taxon>Methanobacteriati</taxon>
        <taxon>Methanobacteriota</taxon>
        <taxon>Stenosarchaea group</taxon>
        <taxon>Halobacteria</taxon>
        <taxon>Halobacteriales</taxon>
        <taxon>Haloferacaceae</taxon>
        <taxon>Halorubrum</taxon>
    </lineage>
</organism>
<gene>
    <name evidence="1" type="ORF">SAMN06266787_1317</name>
</gene>
<evidence type="ECO:0000313" key="1">
    <source>
        <dbReference type="EMBL" id="SNR78768.1"/>
    </source>
</evidence>
<sequence length="48" mass="5285">MTTDAFEEAVAELGERVSEFLAEGTERSAEEIEDDVVRACELAADHEL</sequence>
<dbReference type="EMBL" id="FZNK01000031">
    <property type="protein sequence ID" value="SNR78768.1"/>
    <property type="molecule type" value="Genomic_DNA"/>
</dbReference>
<accession>A0A238Z6Z5</accession>
<dbReference type="AlphaFoldDB" id="A0A238Z6Z5"/>
<dbReference type="Proteomes" id="UP000198297">
    <property type="component" value="Unassembled WGS sequence"/>
</dbReference>
<dbReference type="RefSeq" id="WP_167373134.1">
    <property type="nucleotide sequence ID" value="NZ_FZNK01000031.1"/>
</dbReference>
<name>A0A238Z6Z5_HALEZ</name>
<protein>
    <submittedName>
        <fullName evidence="1">Uncharacterized protein</fullName>
    </submittedName>
</protein>